<reference evidence="3 4" key="1">
    <citation type="journal article" date="2017" name="Nat. Ecol. Evol.">
        <title>Scallop genome provides insights into evolution of bilaterian karyotype and development.</title>
        <authorList>
            <person name="Wang S."/>
            <person name="Zhang J."/>
            <person name="Jiao W."/>
            <person name="Li J."/>
            <person name="Xun X."/>
            <person name="Sun Y."/>
            <person name="Guo X."/>
            <person name="Huan P."/>
            <person name="Dong B."/>
            <person name="Zhang L."/>
            <person name="Hu X."/>
            <person name="Sun X."/>
            <person name="Wang J."/>
            <person name="Zhao C."/>
            <person name="Wang Y."/>
            <person name="Wang D."/>
            <person name="Huang X."/>
            <person name="Wang R."/>
            <person name="Lv J."/>
            <person name="Li Y."/>
            <person name="Zhang Z."/>
            <person name="Liu B."/>
            <person name="Lu W."/>
            <person name="Hui Y."/>
            <person name="Liang J."/>
            <person name="Zhou Z."/>
            <person name="Hou R."/>
            <person name="Li X."/>
            <person name="Liu Y."/>
            <person name="Li H."/>
            <person name="Ning X."/>
            <person name="Lin Y."/>
            <person name="Zhao L."/>
            <person name="Xing Q."/>
            <person name="Dou J."/>
            <person name="Li Y."/>
            <person name="Mao J."/>
            <person name="Guo H."/>
            <person name="Dou H."/>
            <person name="Li T."/>
            <person name="Mu C."/>
            <person name="Jiang W."/>
            <person name="Fu Q."/>
            <person name="Fu X."/>
            <person name="Miao Y."/>
            <person name="Liu J."/>
            <person name="Yu Q."/>
            <person name="Li R."/>
            <person name="Liao H."/>
            <person name="Li X."/>
            <person name="Kong Y."/>
            <person name="Jiang Z."/>
            <person name="Chourrout D."/>
            <person name="Li R."/>
            <person name="Bao Z."/>
        </authorList>
    </citation>
    <scope>NUCLEOTIDE SEQUENCE [LARGE SCALE GENOMIC DNA]</scope>
    <source>
        <strain evidence="3 4">PY_sf001</strain>
    </source>
</reference>
<dbReference type="PROSITE" id="PS50158">
    <property type="entry name" value="ZF_CCHC"/>
    <property type="match status" value="1"/>
</dbReference>
<dbReference type="AlphaFoldDB" id="A0A210R567"/>
<proteinExistence type="predicted"/>
<protein>
    <recommendedName>
        <fullName evidence="2">CCHC-type domain-containing protein</fullName>
    </recommendedName>
</protein>
<dbReference type="GO" id="GO:0008270">
    <property type="term" value="F:zinc ion binding"/>
    <property type="evidence" value="ECO:0007669"/>
    <property type="project" value="UniProtKB-KW"/>
</dbReference>
<evidence type="ECO:0000313" key="4">
    <source>
        <dbReference type="Proteomes" id="UP000242188"/>
    </source>
</evidence>
<evidence type="ECO:0000256" key="1">
    <source>
        <dbReference type="PROSITE-ProRule" id="PRU00047"/>
    </source>
</evidence>
<sequence>MDDFLSDNFQFKDIPEKEDVCDIHTETNNCYSGILTDDFLSENALQETDCGFDLPSPSRYKGIQTYAFEQQQCLPTSNYFVKHSTDNIILGMDISKCRKFSGLSHENAVNFLTEFQSFVSLYSLDNPKDDKRVPLFCLLLQGPARTWFTTNDLSIKTWSVVQHCFEEKYLDFSASGPSLLLETNNFLAVKLSHHEPLEDSHARLVEKGRRIGKSDIELLSKFISSLADQLAFFVRAGNPGDSSTALSSAKMGEVYGYRTLTPSVAQLKTDTEHAQSHPPRDTLSAKVDKLTDLVETLLHTNDTKDHPHGQDKTVCYKCGGLGHRQFHCLWTGQNASHPQTCCRPTRPPPNVSSMHVDQDSGNLSTLRVVGRVPSGRQIARDIAVLNLFAKDTETIMMQISRSTTVLTQKLSAQVLQWTVLKVITRPTILPKGNSCIFL</sequence>
<feature type="domain" description="CCHC-type" evidence="2">
    <location>
        <begin position="315"/>
        <end position="328"/>
    </location>
</feature>
<dbReference type="InterPro" id="IPR001878">
    <property type="entry name" value="Znf_CCHC"/>
</dbReference>
<accession>A0A210R567</accession>
<comment type="caution">
    <text evidence="3">The sequence shown here is derived from an EMBL/GenBank/DDBJ whole genome shotgun (WGS) entry which is preliminary data.</text>
</comment>
<keyword evidence="1" id="KW-0863">Zinc-finger</keyword>
<dbReference type="EMBL" id="NEDP02000274">
    <property type="protein sequence ID" value="OWF56159.1"/>
    <property type="molecule type" value="Genomic_DNA"/>
</dbReference>
<dbReference type="Proteomes" id="UP000242188">
    <property type="component" value="Unassembled WGS sequence"/>
</dbReference>
<organism evidence="3 4">
    <name type="scientific">Mizuhopecten yessoensis</name>
    <name type="common">Japanese scallop</name>
    <name type="synonym">Patinopecten yessoensis</name>
    <dbReference type="NCBI Taxonomy" id="6573"/>
    <lineage>
        <taxon>Eukaryota</taxon>
        <taxon>Metazoa</taxon>
        <taxon>Spiralia</taxon>
        <taxon>Lophotrochozoa</taxon>
        <taxon>Mollusca</taxon>
        <taxon>Bivalvia</taxon>
        <taxon>Autobranchia</taxon>
        <taxon>Pteriomorphia</taxon>
        <taxon>Pectinida</taxon>
        <taxon>Pectinoidea</taxon>
        <taxon>Pectinidae</taxon>
        <taxon>Mizuhopecten</taxon>
    </lineage>
</organism>
<dbReference type="GO" id="GO:0003676">
    <property type="term" value="F:nucleic acid binding"/>
    <property type="evidence" value="ECO:0007669"/>
    <property type="project" value="InterPro"/>
</dbReference>
<keyword evidence="4" id="KW-1185">Reference proteome</keyword>
<evidence type="ECO:0000313" key="3">
    <source>
        <dbReference type="EMBL" id="OWF56159.1"/>
    </source>
</evidence>
<keyword evidence="1" id="KW-0862">Zinc</keyword>
<evidence type="ECO:0000259" key="2">
    <source>
        <dbReference type="PROSITE" id="PS50158"/>
    </source>
</evidence>
<keyword evidence="1" id="KW-0479">Metal-binding</keyword>
<name>A0A210R567_MIZYE</name>
<gene>
    <name evidence="3" type="ORF">KP79_PYT00092</name>
</gene>